<evidence type="ECO:0000256" key="1">
    <source>
        <dbReference type="SAM" id="MobiDB-lite"/>
    </source>
</evidence>
<sequence length="817" mass="91500">MKTRNIFLLKYVFALIILFASSWLIIQNHKLFEILKEKPSDIVVTNIGATNATVYWKNNEGVFSILSYKEKEKNMPYISVSGSDLYKNMKEDNYIYKAILSQLQPNTIYSFRIQSPKQTWEHDFEFSTEEYGTKVELPDIKTGSTEKGNFLLIDNKGKKFMVYSSSHGTWALDLKGSDYTVTEYAQFIPSEILKEELKASFFRIISPVYAESGANCKTNISITNTQYLPTKSQTQSLLDRLIGGCKGHYAQECYSDVYCQSIEAGVNPALPITLWVHESAGSMYAKYANVQDFGINGANIPSRDFTRQLRQFLDVQMADDYISGYCTDKGITEEERWATKYARGYCTDENIAHGKAYITEIREYYNWLTRGTLPSWPWNVSKSSSACDRSKQVTNGVYRDCQGNPTGTNPQPPDPDPDPDPDPTPDPGVTCTGPDNKPGKEDILVGQTCKDVGGCECFKGTIKTGNYLKDIACGLVCTDQAPAPAPDPDPTPDPDPDPTPDPGVTCTGPDNKPGKEDILVGQTCKDVGGCECFKGSIKTENYFKDVKCGYVCTEENPTPEDKTILEVTDKDLHCRNSKGCICYWNNKTVQKDAENGQTCTTDQQVVKTESICCYSNNSLSMKMPYDCSGVIRSDISKENCRLESTKYEIREGISFISPLEVIDLENPLIPKSAYDLINISDKRVIAVGEYQGGQWVSIVKYENGAINGNDFQLKSGKSYMVSSLHDTEFPVNGYRVNPSNILETAGWNLIPSFAFDGKGTYSVDILKNLEFNKIKQIGQWQKEKGLFDYTFKDESNYIFGNPLKISQEEGIFIKVIK</sequence>
<proteinExistence type="predicted"/>
<dbReference type="GO" id="GO:0046872">
    <property type="term" value="F:metal ion binding"/>
    <property type="evidence" value="ECO:0007669"/>
    <property type="project" value="InterPro"/>
</dbReference>
<name>A0A847D162_9BACT</name>
<protein>
    <recommendedName>
        <fullName evidence="3">Fibronectin type-III domain-containing protein</fullName>
    </recommendedName>
</protein>
<dbReference type="InterPro" id="IPR003961">
    <property type="entry name" value="FN3_dom"/>
</dbReference>
<feature type="region of interest" description="Disordered" evidence="1">
    <location>
        <begin position="398"/>
        <end position="439"/>
    </location>
</feature>
<organism evidence="4 5">
    <name type="scientific">Candidatus Dojkabacteria bacterium</name>
    <dbReference type="NCBI Taxonomy" id="2099670"/>
    <lineage>
        <taxon>Bacteria</taxon>
        <taxon>Candidatus Dojkabacteria</taxon>
    </lineage>
</organism>
<dbReference type="Gene3D" id="2.60.40.380">
    <property type="entry name" value="Purple acid phosphatase-like, N-terminal"/>
    <property type="match status" value="1"/>
</dbReference>
<dbReference type="EMBL" id="JAAZBX010000006">
    <property type="protein sequence ID" value="NLD25381.1"/>
    <property type="molecule type" value="Genomic_DNA"/>
</dbReference>
<keyword evidence="2" id="KW-0812">Transmembrane</keyword>
<feature type="region of interest" description="Disordered" evidence="1">
    <location>
        <begin position="484"/>
        <end position="514"/>
    </location>
</feature>
<evidence type="ECO:0000313" key="5">
    <source>
        <dbReference type="Proteomes" id="UP000545876"/>
    </source>
</evidence>
<dbReference type="CDD" id="cd00063">
    <property type="entry name" value="FN3"/>
    <property type="match status" value="1"/>
</dbReference>
<comment type="caution">
    <text evidence="4">The sequence shown here is derived from an EMBL/GenBank/DDBJ whole genome shotgun (WGS) entry which is preliminary data.</text>
</comment>
<keyword evidence="2" id="KW-0472">Membrane</keyword>
<dbReference type="SUPFAM" id="SSF49363">
    <property type="entry name" value="Purple acid phosphatase, N-terminal domain"/>
    <property type="match status" value="1"/>
</dbReference>
<dbReference type="InterPro" id="IPR015914">
    <property type="entry name" value="PAPs_N"/>
</dbReference>
<keyword evidence="2" id="KW-1133">Transmembrane helix</keyword>
<dbReference type="Proteomes" id="UP000545876">
    <property type="component" value="Unassembled WGS sequence"/>
</dbReference>
<accession>A0A847D162</accession>
<feature type="transmembrane region" description="Helical" evidence="2">
    <location>
        <begin position="7"/>
        <end position="26"/>
    </location>
</feature>
<dbReference type="InterPro" id="IPR008963">
    <property type="entry name" value="Purple_acid_Pase-like_N"/>
</dbReference>
<dbReference type="AlphaFoldDB" id="A0A847D162"/>
<dbReference type="GO" id="GO:0003993">
    <property type="term" value="F:acid phosphatase activity"/>
    <property type="evidence" value="ECO:0007669"/>
    <property type="project" value="InterPro"/>
</dbReference>
<evidence type="ECO:0000313" key="4">
    <source>
        <dbReference type="EMBL" id="NLD25381.1"/>
    </source>
</evidence>
<evidence type="ECO:0000259" key="3">
    <source>
        <dbReference type="PROSITE" id="PS50853"/>
    </source>
</evidence>
<reference evidence="4 5" key="1">
    <citation type="journal article" date="2020" name="Biotechnol. Biofuels">
        <title>New insights from the biogas microbiome by comprehensive genome-resolved metagenomics of nearly 1600 species originating from multiple anaerobic digesters.</title>
        <authorList>
            <person name="Campanaro S."/>
            <person name="Treu L."/>
            <person name="Rodriguez-R L.M."/>
            <person name="Kovalovszki A."/>
            <person name="Ziels R.M."/>
            <person name="Maus I."/>
            <person name="Zhu X."/>
            <person name="Kougias P.G."/>
            <person name="Basile A."/>
            <person name="Luo G."/>
            <person name="Schluter A."/>
            <person name="Konstantinidis K.T."/>
            <person name="Angelidaki I."/>
        </authorList>
    </citation>
    <scope>NUCLEOTIDE SEQUENCE [LARGE SCALE GENOMIC DNA]</scope>
    <source>
        <strain evidence="4">AS06rmzACSIP_65</strain>
    </source>
</reference>
<evidence type="ECO:0000256" key="2">
    <source>
        <dbReference type="SAM" id="Phobius"/>
    </source>
</evidence>
<dbReference type="SMART" id="SM00060">
    <property type="entry name" value="FN3"/>
    <property type="match status" value="1"/>
</dbReference>
<feature type="domain" description="Fibronectin type-III" evidence="3">
    <location>
        <begin position="38"/>
        <end position="138"/>
    </location>
</feature>
<dbReference type="PROSITE" id="PS50853">
    <property type="entry name" value="FN3"/>
    <property type="match status" value="1"/>
</dbReference>
<gene>
    <name evidence="4" type="ORF">GX656_01935</name>
</gene>
<dbReference type="Pfam" id="PF16656">
    <property type="entry name" value="Pur_ac_phosph_N"/>
    <property type="match status" value="1"/>
</dbReference>